<evidence type="ECO:0000256" key="1">
    <source>
        <dbReference type="ARBA" id="ARBA00023268"/>
    </source>
</evidence>
<dbReference type="AlphaFoldDB" id="A0AAF0PZK4"/>
<dbReference type="GO" id="GO:0003824">
    <property type="term" value="F:catalytic activity"/>
    <property type="evidence" value="ECO:0007669"/>
    <property type="project" value="UniProtKB-KW"/>
</dbReference>
<dbReference type="Pfam" id="PF17919">
    <property type="entry name" value="RT_RNaseH_2"/>
    <property type="match status" value="1"/>
</dbReference>
<dbReference type="InterPro" id="IPR041577">
    <property type="entry name" value="RT_RNaseH_2"/>
</dbReference>
<organism evidence="3 4">
    <name type="scientific">Solanum verrucosum</name>
    <dbReference type="NCBI Taxonomy" id="315347"/>
    <lineage>
        <taxon>Eukaryota</taxon>
        <taxon>Viridiplantae</taxon>
        <taxon>Streptophyta</taxon>
        <taxon>Embryophyta</taxon>
        <taxon>Tracheophyta</taxon>
        <taxon>Spermatophyta</taxon>
        <taxon>Magnoliopsida</taxon>
        <taxon>eudicotyledons</taxon>
        <taxon>Gunneridae</taxon>
        <taxon>Pentapetalae</taxon>
        <taxon>asterids</taxon>
        <taxon>lamiids</taxon>
        <taxon>Solanales</taxon>
        <taxon>Solanaceae</taxon>
        <taxon>Solanoideae</taxon>
        <taxon>Solaneae</taxon>
        <taxon>Solanum</taxon>
    </lineage>
</organism>
<protein>
    <recommendedName>
        <fullName evidence="2">Reverse transcriptase/retrotransposon-derived protein RNase H-like domain-containing protein</fullName>
    </recommendedName>
</protein>
<name>A0AAF0PZK4_SOLVR</name>
<dbReference type="PANTHER" id="PTHR37984">
    <property type="entry name" value="PROTEIN CBG26694"/>
    <property type="match status" value="1"/>
</dbReference>
<evidence type="ECO:0000313" key="4">
    <source>
        <dbReference type="Proteomes" id="UP001234989"/>
    </source>
</evidence>
<proteinExistence type="predicted"/>
<dbReference type="Gene3D" id="3.30.70.270">
    <property type="match status" value="1"/>
</dbReference>
<dbReference type="EMBL" id="CP133613">
    <property type="protein sequence ID" value="WMV13742.1"/>
    <property type="molecule type" value="Genomic_DNA"/>
</dbReference>
<keyword evidence="1" id="KW-0511">Multifunctional enzyme</keyword>
<evidence type="ECO:0000259" key="2">
    <source>
        <dbReference type="Pfam" id="PF17919"/>
    </source>
</evidence>
<dbReference type="PANTHER" id="PTHR37984:SF5">
    <property type="entry name" value="PROTEIN NYNRIN-LIKE"/>
    <property type="match status" value="1"/>
</dbReference>
<accession>A0AAF0PZK4</accession>
<sequence length="111" mass="12454">MPSSQIRSCLESIAFLGHVVPKDGIMVDLVKIEAIWDWARPTLSHLDVTFEWSDECELSFWKLKELLTTDPILTLSIEGECFTVYYDAYDVGLGCVLDATGPDYFLCVEGA</sequence>
<dbReference type="InterPro" id="IPR043502">
    <property type="entry name" value="DNA/RNA_pol_sf"/>
</dbReference>
<dbReference type="InterPro" id="IPR043128">
    <property type="entry name" value="Rev_trsase/Diguanyl_cyclase"/>
</dbReference>
<dbReference type="Proteomes" id="UP001234989">
    <property type="component" value="Chromosome 2"/>
</dbReference>
<reference evidence="3" key="1">
    <citation type="submission" date="2023-08" db="EMBL/GenBank/DDBJ databases">
        <title>A de novo genome assembly of Solanum verrucosum Schlechtendal, a Mexican diploid species geographically isolated from the other diploid A-genome species in potato relatives.</title>
        <authorList>
            <person name="Hosaka K."/>
        </authorList>
    </citation>
    <scope>NUCLEOTIDE SEQUENCE</scope>
    <source>
        <tissue evidence="3">Young leaves</tissue>
    </source>
</reference>
<dbReference type="InterPro" id="IPR050951">
    <property type="entry name" value="Retrovirus_Pol_polyprotein"/>
</dbReference>
<keyword evidence="4" id="KW-1185">Reference proteome</keyword>
<evidence type="ECO:0000313" key="3">
    <source>
        <dbReference type="EMBL" id="WMV13742.1"/>
    </source>
</evidence>
<feature type="domain" description="Reverse transcriptase/retrotransposon-derived protein RNase H-like" evidence="2">
    <location>
        <begin position="52"/>
        <end position="102"/>
    </location>
</feature>
<gene>
    <name evidence="3" type="ORF">MTR67_007127</name>
</gene>
<dbReference type="SUPFAM" id="SSF56672">
    <property type="entry name" value="DNA/RNA polymerases"/>
    <property type="match status" value="1"/>
</dbReference>